<organism evidence="10 11">
    <name type="scientific">Pyrocoelia pectoralis</name>
    <dbReference type="NCBI Taxonomy" id="417401"/>
    <lineage>
        <taxon>Eukaryota</taxon>
        <taxon>Metazoa</taxon>
        <taxon>Ecdysozoa</taxon>
        <taxon>Arthropoda</taxon>
        <taxon>Hexapoda</taxon>
        <taxon>Insecta</taxon>
        <taxon>Pterygota</taxon>
        <taxon>Neoptera</taxon>
        <taxon>Endopterygota</taxon>
        <taxon>Coleoptera</taxon>
        <taxon>Polyphaga</taxon>
        <taxon>Elateriformia</taxon>
        <taxon>Elateroidea</taxon>
        <taxon>Lampyridae</taxon>
        <taxon>Lampyrinae</taxon>
        <taxon>Pyrocoelia</taxon>
    </lineage>
</organism>
<evidence type="ECO:0000256" key="5">
    <source>
        <dbReference type="ARBA" id="ARBA00022792"/>
    </source>
</evidence>
<dbReference type="Proteomes" id="UP001329430">
    <property type="component" value="Chromosome 4"/>
</dbReference>
<dbReference type="EMBL" id="JAVRBK010000004">
    <property type="protein sequence ID" value="KAK5644716.1"/>
    <property type="molecule type" value="Genomic_DNA"/>
</dbReference>
<evidence type="ECO:0000256" key="4">
    <source>
        <dbReference type="ARBA" id="ARBA00022692"/>
    </source>
</evidence>
<proteinExistence type="inferred from homology"/>
<name>A0AAN7VGI3_9COLE</name>
<keyword evidence="5" id="KW-0999">Mitochondrion inner membrane</keyword>
<keyword evidence="11" id="KW-1185">Reference proteome</keyword>
<comment type="similarity">
    <text evidence="2">Belongs to the COX20 family.</text>
</comment>
<evidence type="ECO:0000256" key="9">
    <source>
        <dbReference type="SAM" id="Phobius"/>
    </source>
</evidence>
<dbReference type="PANTHER" id="PTHR31586">
    <property type="entry name" value="CYTOCHROME C OXIDASE PROTEIN 20"/>
    <property type="match status" value="1"/>
</dbReference>
<keyword evidence="6 9" id="KW-1133">Transmembrane helix</keyword>
<evidence type="ECO:0000256" key="1">
    <source>
        <dbReference type="ARBA" id="ARBA00004273"/>
    </source>
</evidence>
<evidence type="ECO:0000256" key="7">
    <source>
        <dbReference type="ARBA" id="ARBA00023128"/>
    </source>
</evidence>
<reference evidence="10 11" key="1">
    <citation type="journal article" date="2024" name="Insects">
        <title>An Improved Chromosome-Level Genome Assembly of the Firefly Pyrocoelia pectoralis.</title>
        <authorList>
            <person name="Fu X."/>
            <person name="Meyer-Rochow V.B."/>
            <person name="Ballantyne L."/>
            <person name="Zhu X."/>
        </authorList>
    </citation>
    <scope>NUCLEOTIDE SEQUENCE [LARGE SCALE GENOMIC DNA]</scope>
    <source>
        <strain evidence="10">XCY_ONT2</strain>
    </source>
</reference>
<evidence type="ECO:0000256" key="3">
    <source>
        <dbReference type="ARBA" id="ARBA00017689"/>
    </source>
</evidence>
<evidence type="ECO:0000313" key="10">
    <source>
        <dbReference type="EMBL" id="KAK5644716.1"/>
    </source>
</evidence>
<comment type="subcellular location">
    <subcellularLocation>
        <location evidence="1">Mitochondrion inner membrane</location>
    </subcellularLocation>
</comment>
<accession>A0AAN7VGI3</accession>
<keyword evidence="7" id="KW-0496">Mitochondrion</keyword>
<feature type="transmembrane region" description="Helical" evidence="9">
    <location>
        <begin position="50"/>
        <end position="68"/>
    </location>
</feature>
<keyword evidence="8 9" id="KW-0472">Membrane</keyword>
<dbReference type="Pfam" id="PF12597">
    <property type="entry name" value="Cox20"/>
    <property type="match status" value="1"/>
</dbReference>
<sequence length="108" mass="12450">MKEVSDDSSIIIFGRDVTKIPCFRNSFLYGISGGLACGLIRFMFTSRPQSGANFALGAYGVITMCYWFRCRYRYSQEKFEMDKTRYLLEQHSLLKGTEADKSEDVNRD</sequence>
<comment type="caution">
    <text evidence="10">The sequence shown here is derived from an EMBL/GenBank/DDBJ whole genome shotgun (WGS) entry which is preliminary data.</text>
</comment>
<dbReference type="InterPro" id="IPR022533">
    <property type="entry name" value="Cox20"/>
</dbReference>
<evidence type="ECO:0000256" key="6">
    <source>
        <dbReference type="ARBA" id="ARBA00022989"/>
    </source>
</evidence>
<keyword evidence="4 9" id="KW-0812">Transmembrane</keyword>
<evidence type="ECO:0000256" key="8">
    <source>
        <dbReference type="ARBA" id="ARBA00023136"/>
    </source>
</evidence>
<dbReference type="GO" id="GO:0033617">
    <property type="term" value="P:mitochondrial respiratory chain complex IV assembly"/>
    <property type="evidence" value="ECO:0007669"/>
    <property type="project" value="InterPro"/>
</dbReference>
<feature type="transmembrane region" description="Helical" evidence="9">
    <location>
        <begin position="27"/>
        <end position="44"/>
    </location>
</feature>
<dbReference type="PANTHER" id="PTHR31586:SF1">
    <property type="entry name" value="CYTOCHROME C OXIDASE ASSEMBLY PROTEIN COX20, MITOCHONDRIAL"/>
    <property type="match status" value="1"/>
</dbReference>
<evidence type="ECO:0000313" key="11">
    <source>
        <dbReference type="Proteomes" id="UP001329430"/>
    </source>
</evidence>
<dbReference type="PRINTS" id="PR02049">
    <property type="entry name" value="PROTEINF36A"/>
</dbReference>
<protein>
    <recommendedName>
        <fullName evidence="3">Cytochrome c oxidase assembly protein COX20, mitochondrial</fullName>
    </recommendedName>
</protein>
<evidence type="ECO:0000256" key="2">
    <source>
        <dbReference type="ARBA" id="ARBA00009575"/>
    </source>
</evidence>
<dbReference type="AlphaFoldDB" id="A0AAN7VGI3"/>
<gene>
    <name evidence="10" type="ORF">RI129_006016</name>
</gene>
<dbReference type="GO" id="GO:0005743">
    <property type="term" value="C:mitochondrial inner membrane"/>
    <property type="evidence" value="ECO:0007669"/>
    <property type="project" value="UniProtKB-SubCell"/>
</dbReference>